<evidence type="ECO:0000313" key="1">
    <source>
        <dbReference type="EMBL" id="XAO74107.1"/>
    </source>
</evidence>
<sequence>MVLNKDKKMRNLLSLGFPIILKKQTAKQQEPSERLDSFDNWPQYWADEKKWTGGYHSFSGNYQVEKLNNLTVKFKFRLVDFNAPLKKIAYRENG</sequence>
<keyword evidence="2" id="KW-1185">Reference proteome</keyword>
<gene>
    <name evidence="1" type="ORF">AAFP95_21000</name>
</gene>
<dbReference type="RefSeq" id="WP_345766375.1">
    <property type="nucleotide sequence ID" value="NZ_CP154834.1"/>
</dbReference>
<organism evidence="1 2">
    <name type="scientific">Chryseobacterium endophyticum</name>
    <dbReference type="NCBI Taxonomy" id="1854762"/>
    <lineage>
        <taxon>Bacteria</taxon>
        <taxon>Pseudomonadati</taxon>
        <taxon>Bacteroidota</taxon>
        <taxon>Flavobacteriia</taxon>
        <taxon>Flavobacteriales</taxon>
        <taxon>Weeksellaceae</taxon>
        <taxon>Chryseobacterium group</taxon>
        <taxon>Chryseobacterium</taxon>
    </lineage>
</organism>
<name>A0AAU6WQK9_9FLAO</name>
<dbReference type="EMBL" id="CP154834">
    <property type="protein sequence ID" value="XAO74107.1"/>
    <property type="molecule type" value="Genomic_DNA"/>
</dbReference>
<proteinExistence type="predicted"/>
<reference evidence="1 2" key="1">
    <citation type="submission" date="2024-04" db="EMBL/GenBank/DDBJ databases">
        <title>Genome sequencing and assembly of rice foliar adapted Chryseobacterium endophyticum OsEnb-ALM-A6.</title>
        <authorList>
            <person name="Kumar S."/>
            <person name="Javed M."/>
            <person name="Chouhan V."/>
            <person name="Charishma K."/>
            <person name="Patel A."/>
            <person name="Kumar M."/>
            <person name="Sahu K.P."/>
            <person name="Kumar A."/>
        </authorList>
    </citation>
    <scope>NUCLEOTIDE SEQUENCE [LARGE SCALE GENOMIC DNA]</scope>
    <source>
        <strain evidence="1 2">OsEnb-ALM-A6</strain>
    </source>
</reference>
<evidence type="ECO:0000313" key="2">
    <source>
        <dbReference type="Proteomes" id="UP001463665"/>
    </source>
</evidence>
<dbReference type="Proteomes" id="UP001463665">
    <property type="component" value="Chromosome"/>
</dbReference>
<protein>
    <submittedName>
        <fullName evidence="1">Uncharacterized protein</fullName>
    </submittedName>
</protein>
<dbReference type="AlphaFoldDB" id="A0AAU6WQK9"/>
<accession>A0AAU6WQK9</accession>